<keyword evidence="5" id="KW-0732">Signal</keyword>
<dbReference type="Gene3D" id="1.10.760.10">
    <property type="entry name" value="Cytochrome c-like domain"/>
    <property type="match status" value="1"/>
</dbReference>
<dbReference type="PANTHER" id="PTHR33546:SF1">
    <property type="entry name" value="LARGE, MULTIFUNCTIONAL SECRETED PROTEIN"/>
    <property type="match status" value="1"/>
</dbReference>
<evidence type="ECO:0000256" key="1">
    <source>
        <dbReference type="ARBA" id="ARBA00022617"/>
    </source>
</evidence>
<dbReference type="Pfam" id="PF00034">
    <property type="entry name" value="Cytochrom_C"/>
    <property type="match status" value="1"/>
</dbReference>
<dbReference type="Gene3D" id="1.25.10.10">
    <property type="entry name" value="Leucine-rich Repeat Variant"/>
    <property type="match status" value="1"/>
</dbReference>
<dbReference type="NCBIfam" id="TIGR02603">
    <property type="entry name" value="CxxCH_TIGR02603"/>
    <property type="match status" value="1"/>
</dbReference>
<dbReference type="PROSITE" id="PS51007">
    <property type="entry name" value="CYTC"/>
    <property type="match status" value="1"/>
</dbReference>
<dbReference type="Proteomes" id="UP000267223">
    <property type="component" value="Unassembled WGS sequence"/>
</dbReference>
<evidence type="ECO:0000256" key="3">
    <source>
        <dbReference type="ARBA" id="ARBA00023004"/>
    </source>
</evidence>
<reference evidence="7 8" key="1">
    <citation type="submission" date="2018-11" db="EMBL/GenBank/DDBJ databases">
        <title>Draft genome sequence of Ferruginibacter sp. BO-59.</title>
        <authorList>
            <person name="Im W.T."/>
        </authorList>
    </citation>
    <scope>NUCLEOTIDE SEQUENCE [LARGE SCALE GENOMIC DNA]</scope>
    <source>
        <strain evidence="7 8">BO-59</strain>
    </source>
</reference>
<protein>
    <submittedName>
        <fullName evidence="7">Dehydrogenase</fullName>
    </submittedName>
</protein>
<feature type="signal peptide" evidence="5">
    <location>
        <begin position="1"/>
        <end position="25"/>
    </location>
</feature>
<dbReference type="InterPro" id="IPR011042">
    <property type="entry name" value="6-blade_b-propeller_TolB-like"/>
</dbReference>
<feature type="chain" id="PRO_5018295466" evidence="5">
    <location>
        <begin position="26"/>
        <end position="1023"/>
    </location>
</feature>
<accession>A0A3M9NQP7</accession>
<dbReference type="Pfam" id="PF23500">
    <property type="entry name" value="DUF7133"/>
    <property type="match status" value="1"/>
</dbReference>
<evidence type="ECO:0000256" key="2">
    <source>
        <dbReference type="ARBA" id="ARBA00022723"/>
    </source>
</evidence>
<dbReference type="InterPro" id="IPR016024">
    <property type="entry name" value="ARM-type_fold"/>
</dbReference>
<evidence type="ECO:0000256" key="5">
    <source>
        <dbReference type="SAM" id="SignalP"/>
    </source>
</evidence>
<dbReference type="SUPFAM" id="SSF48371">
    <property type="entry name" value="ARM repeat"/>
    <property type="match status" value="1"/>
</dbReference>
<evidence type="ECO:0000313" key="8">
    <source>
        <dbReference type="Proteomes" id="UP000267223"/>
    </source>
</evidence>
<evidence type="ECO:0000259" key="6">
    <source>
        <dbReference type="PROSITE" id="PS51007"/>
    </source>
</evidence>
<dbReference type="RefSeq" id="WP_123118999.1">
    <property type="nucleotide sequence ID" value="NZ_RJJR01000001.1"/>
</dbReference>
<dbReference type="InterPro" id="IPR013428">
    <property type="entry name" value="Membrane-bound_put_N"/>
</dbReference>
<keyword evidence="2 4" id="KW-0479">Metal-binding</keyword>
<proteinExistence type="predicted"/>
<dbReference type="InterPro" id="IPR011041">
    <property type="entry name" value="Quinoprot_gluc/sorb_DH_b-prop"/>
</dbReference>
<organism evidence="7 8">
    <name type="scientific">Hanamia caeni</name>
    <dbReference type="NCBI Taxonomy" id="2294116"/>
    <lineage>
        <taxon>Bacteria</taxon>
        <taxon>Pseudomonadati</taxon>
        <taxon>Bacteroidota</taxon>
        <taxon>Chitinophagia</taxon>
        <taxon>Chitinophagales</taxon>
        <taxon>Chitinophagaceae</taxon>
        <taxon>Hanamia</taxon>
    </lineage>
</organism>
<dbReference type="GO" id="GO:0020037">
    <property type="term" value="F:heme binding"/>
    <property type="evidence" value="ECO:0007669"/>
    <property type="project" value="InterPro"/>
</dbReference>
<dbReference type="InterPro" id="IPR009056">
    <property type="entry name" value="Cyt_c-like_dom"/>
</dbReference>
<dbReference type="NCBIfam" id="TIGR02604">
    <property type="entry name" value="Piru_Ver_Nterm"/>
    <property type="match status" value="1"/>
</dbReference>
<evidence type="ECO:0000313" key="7">
    <source>
        <dbReference type="EMBL" id="RNI40109.1"/>
    </source>
</evidence>
<dbReference type="AlphaFoldDB" id="A0A3M9NQP7"/>
<dbReference type="InterPro" id="IPR013427">
    <property type="entry name" value="Haem-bd_dom_put"/>
</dbReference>
<keyword evidence="1 4" id="KW-0349">Heme</keyword>
<feature type="domain" description="Cytochrome c" evidence="6">
    <location>
        <begin position="886"/>
        <end position="1020"/>
    </location>
</feature>
<sequence length="1023" mass="113376">MMKSKLYCLLSFSLLFLFSCNESHKKNTVQVDRTKLTEDQKRLPENAVSALKVADGLEAALFASEPMLSNPANMDIDARGRVWITEAYNYRINLHPDHPVRAAGDRILILEDRNGDGVADTSKVFYQDTSINAALGICVLGNKVIVSVSPNVYILTDTNGDDKADKKEILFKGIGGIQHDHAIHAFTFGPDGKLYFNFGNEGDSIEDRNGKVITDKAGNPVDVNDKPYRQGMIFRCDLDGSNFEVLGNNFRNPYEVAVDAFGNLWQSDNDDDGNRGVRINYILEYGNYGYTDEMTGDGWRTRRVNMEDSIPLQHWHLNDPGVVPNLLQTGSGSPTGILVNEGKLLPDEFYGQVIHADAGKNIVRSYPVEKEGAGYSAKIINIVESVDDSWFRPSDICMAPDGSLFIADWYDPGVGGHEVGDLNRGRVFRVAPDVSKYKIPTFSVDNTKDAIKALENPNLATRYLAWQKLHEQGAAAEKDLADVFNNSNNTRYRARALWLLSKLPVKGAEYINKAEKDKDENIRVTAFKAARQIDMDVIPLVKEAVNDSSAQVRREAFTALRHNTSPEAPALWAALAQKYDGKDRWYLEAAGISADGQWDNYFAAWKTLVGDNWNTPAGRDIVWRSRASAALPMLATIIRDDKIDLSKNLKFFRAFDFQTDSSKQKILLSLLNSGPEKENGPNENVRRIYTLLQLDASKLVVTPSIKQMIEASLDATKGSAQFLDLLSKYNIKNRNPELLEMALKNPDEDIKTRSLNLLIKNGGAGAIKSAIHSDTASAMILLTSLGRVNDEKAKTLLQSVLMDKKLDLAVRQKATGAFANGYQGQEKLMNLVSSKKLPQELDTTAEKILLHAWRSDINRRAVAFYHKGENDNNNLPPVATLVKMNGDKVHGQLIFSNTCMSCHQVNNKGINFGPDLSEIGAKFAKDGLYANILNPDAGIAFGYDGYLVTTKDGNTQLGYVTSETKEDLSLKMSGGVVAKIKKSDIVSKKKYDHSLMPTGLLASMKQQDAVDLVEYLSTLKKKE</sequence>
<dbReference type="PANTHER" id="PTHR33546">
    <property type="entry name" value="LARGE, MULTIFUNCTIONAL SECRETED PROTEIN-RELATED"/>
    <property type="match status" value="1"/>
</dbReference>
<dbReference type="EMBL" id="RJJR01000001">
    <property type="protein sequence ID" value="RNI40109.1"/>
    <property type="molecule type" value="Genomic_DNA"/>
</dbReference>
<evidence type="ECO:0000256" key="4">
    <source>
        <dbReference type="PROSITE-ProRule" id="PRU00433"/>
    </source>
</evidence>
<dbReference type="SUPFAM" id="SSF50952">
    <property type="entry name" value="Soluble quinoprotein glucose dehydrogenase"/>
    <property type="match status" value="1"/>
</dbReference>
<dbReference type="PROSITE" id="PS51257">
    <property type="entry name" value="PROKAR_LIPOPROTEIN"/>
    <property type="match status" value="1"/>
</dbReference>
<dbReference type="InterPro" id="IPR055557">
    <property type="entry name" value="DUF7133"/>
</dbReference>
<dbReference type="InterPro" id="IPR011989">
    <property type="entry name" value="ARM-like"/>
</dbReference>
<dbReference type="GO" id="GO:0009055">
    <property type="term" value="F:electron transfer activity"/>
    <property type="evidence" value="ECO:0007669"/>
    <property type="project" value="InterPro"/>
</dbReference>
<comment type="caution">
    <text evidence="7">The sequence shown here is derived from an EMBL/GenBank/DDBJ whole genome shotgun (WGS) entry which is preliminary data.</text>
</comment>
<dbReference type="Gene3D" id="2.120.10.30">
    <property type="entry name" value="TolB, C-terminal domain"/>
    <property type="match status" value="1"/>
</dbReference>
<dbReference type="GO" id="GO:0046872">
    <property type="term" value="F:metal ion binding"/>
    <property type="evidence" value="ECO:0007669"/>
    <property type="project" value="UniProtKB-KW"/>
</dbReference>
<gene>
    <name evidence="7" type="ORF">EFY79_02090</name>
</gene>
<dbReference type="SUPFAM" id="SSF46626">
    <property type="entry name" value="Cytochrome c"/>
    <property type="match status" value="1"/>
</dbReference>
<name>A0A3M9NQP7_9BACT</name>
<dbReference type="InterPro" id="IPR036909">
    <property type="entry name" value="Cyt_c-like_dom_sf"/>
</dbReference>
<keyword evidence="3 4" id="KW-0408">Iron</keyword>
<keyword evidence="8" id="KW-1185">Reference proteome</keyword>
<dbReference type="OrthoDB" id="9808161at2"/>